<keyword evidence="3 6" id="KW-1133">Transmembrane helix</keyword>
<evidence type="ECO:0000256" key="2">
    <source>
        <dbReference type="ARBA" id="ARBA00022692"/>
    </source>
</evidence>
<feature type="domain" description="ABC transmembrane type-2" evidence="7">
    <location>
        <begin position="27"/>
        <end position="260"/>
    </location>
</feature>
<comment type="subcellular location">
    <subcellularLocation>
        <location evidence="6">Cell membrane</location>
        <topology evidence="6">Multi-pass membrane protein</topology>
    </subcellularLocation>
    <subcellularLocation>
        <location evidence="1">Membrane</location>
        <topology evidence="1">Multi-pass membrane protein</topology>
    </subcellularLocation>
</comment>
<keyword evidence="5" id="KW-0046">Antibiotic resistance</keyword>
<keyword evidence="9" id="KW-1185">Reference proteome</keyword>
<feature type="transmembrane region" description="Helical" evidence="6">
    <location>
        <begin position="148"/>
        <end position="172"/>
    </location>
</feature>
<dbReference type="Proteomes" id="UP001519363">
    <property type="component" value="Unassembled WGS sequence"/>
</dbReference>
<accession>A0ABS5A418</accession>
<dbReference type="Pfam" id="PF01061">
    <property type="entry name" value="ABC2_membrane"/>
    <property type="match status" value="1"/>
</dbReference>
<evidence type="ECO:0000313" key="8">
    <source>
        <dbReference type="EMBL" id="MBP2471316.1"/>
    </source>
</evidence>
<dbReference type="PIRSF" id="PIRSF006648">
    <property type="entry name" value="DrrB"/>
    <property type="match status" value="1"/>
</dbReference>
<feature type="transmembrane region" description="Helical" evidence="6">
    <location>
        <begin position="110"/>
        <end position="136"/>
    </location>
</feature>
<organism evidence="8 9">
    <name type="scientific">Crossiella equi</name>
    <dbReference type="NCBI Taxonomy" id="130796"/>
    <lineage>
        <taxon>Bacteria</taxon>
        <taxon>Bacillati</taxon>
        <taxon>Actinomycetota</taxon>
        <taxon>Actinomycetes</taxon>
        <taxon>Pseudonocardiales</taxon>
        <taxon>Pseudonocardiaceae</taxon>
        <taxon>Crossiella</taxon>
    </lineage>
</organism>
<feature type="transmembrane region" description="Helical" evidence="6">
    <location>
        <begin position="230"/>
        <end position="253"/>
    </location>
</feature>
<evidence type="ECO:0000256" key="3">
    <source>
        <dbReference type="ARBA" id="ARBA00022989"/>
    </source>
</evidence>
<dbReference type="PROSITE" id="PS51012">
    <property type="entry name" value="ABC_TM2"/>
    <property type="match status" value="1"/>
</dbReference>
<keyword evidence="6" id="KW-1003">Cell membrane</keyword>
<dbReference type="RefSeq" id="WP_086783566.1">
    <property type="nucleotide sequence ID" value="NZ_JAGIOO010000001.1"/>
</dbReference>
<keyword evidence="2 6" id="KW-0812">Transmembrane</keyword>
<comment type="similarity">
    <text evidence="6">Belongs to the ABC-2 integral membrane protein family.</text>
</comment>
<protein>
    <recommendedName>
        <fullName evidence="6">Transport permease protein</fullName>
    </recommendedName>
</protein>
<dbReference type="InterPro" id="IPR013525">
    <property type="entry name" value="ABC2_TM"/>
</dbReference>
<dbReference type="InterPro" id="IPR047817">
    <property type="entry name" value="ABC2_TM_bact-type"/>
</dbReference>
<feature type="transmembrane region" description="Helical" evidence="6">
    <location>
        <begin position="67"/>
        <end position="89"/>
    </location>
</feature>
<feature type="transmembrane region" description="Helical" evidence="6">
    <location>
        <begin position="184"/>
        <end position="210"/>
    </location>
</feature>
<sequence>MTTATLPLRDSVTMFRRDLRHALRYPLLTVSTVIMPLFMLLLFVLVFGNAVGGAVTAAGGNANYLDYLTPGILVMAIGSASGSAVAIKISSDMQEGIIDRFRTMSIPRAAVLWGQVLGSLGRTLASLVLVTVVALVLGFRPTAGPGEWLLALGLVVLFAVAVTWLAVAAGLVAKTPGGANSAAFPLQMLPFLSSAFVQPAAMSPGMAALADWQPFTPVIDTLRGLLTGTPIGYSWLLALGWCLVLTGLGYGLAIRRYQRD</sequence>
<proteinExistence type="inferred from homology"/>
<evidence type="ECO:0000256" key="5">
    <source>
        <dbReference type="ARBA" id="ARBA00023251"/>
    </source>
</evidence>
<keyword evidence="6" id="KW-0813">Transport</keyword>
<keyword evidence="4 6" id="KW-0472">Membrane</keyword>
<dbReference type="PANTHER" id="PTHR43229">
    <property type="entry name" value="NODULATION PROTEIN J"/>
    <property type="match status" value="1"/>
</dbReference>
<reference evidence="8 9" key="1">
    <citation type="submission" date="2021-03" db="EMBL/GenBank/DDBJ databases">
        <title>Sequencing the genomes of 1000 actinobacteria strains.</title>
        <authorList>
            <person name="Klenk H.-P."/>
        </authorList>
    </citation>
    <scope>NUCLEOTIDE SEQUENCE [LARGE SCALE GENOMIC DNA]</scope>
    <source>
        <strain evidence="8 9">DSM 44580</strain>
    </source>
</reference>
<dbReference type="EMBL" id="JAGIOO010000001">
    <property type="protein sequence ID" value="MBP2471316.1"/>
    <property type="molecule type" value="Genomic_DNA"/>
</dbReference>
<dbReference type="PANTHER" id="PTHR43229:SF2">
    <property type="entry name" value="NODULATION PROTEIN J"/>
    <property type="match status" value="1"/>
</dbReference>
<evidence type="ECO:0000256" key="6">
    <source>
        <dbReference type="RuleBase" id="RU361157"/>
    </source>
</evidence>
<name>A0ABS5A418_9PSEU</name>
<feature type="transmembrane region" description="Helical" evidence="6">
    <location>
        <begin position="25"/>
        <end position="47"/>
    </location>
</feature>
<dbReference type="InterPro" id="IPR000412">
    <property type="entry name" value="ABC_2_transport"/>
</dbReference>
<evidence type="ECO:0000256" key="1">
    <source>
        <dbReference type="ARBA" id="ARBA00004141"/>
    </source>
</evidence>
<comment type="caution">
    <text evidence="8">The sequence shown here is derived from an EMBL/GenBank/DDBJ whole genome shotgun (WGS) entry which is preliminary data.</text>
</comment>
<gene>
    <name evidence="8" type="ORF">JOF53_000188</name>
</gene>
<dbReference type="InterPro" id="IPR051784">
    <property type="entry name" value="Nod_factor_ABC_transporter"/>
</dbReference>
<evidence type="ECO:0000259" key="7">
    <source>
        <dbReference type="PROSITE" id="PS51012"/>
    </source>
</evidence>
<evidence type="ECO:0000256" key="4">
    <source>
        <dbReference type="ARBA" id="ARBA00023136"/>
    </source>
</evidence>
<evidence type="ECO:0000313" key="9">
    <source>
        <dbReference type="Proteomes" id="UP001519363"/>
    </source>
</evidence>